<feature type="chain" id="PRO_5009260815" evidence="3">
    <location>
        <begin position="34"/>
        <end position="466"/>
    </location>
</feature>
<organism evidence="5 6">
    <name type="scientific">Paraoerskovia marina</name>
    <dbReference type="NCBI Taxonomy" id="545619"/>
    <lineage>
        <taxon>Bacteria</taxon>
        <taxon>Bacillati</taxon>
        <taxon>Actinomycetota</taxon>
        <taxon>Actinomycetes</taxon>
        <taxon>Micrococcales</taxon>
        <taxon>Cellulomonadaceae</taxon>
        <taxon>Paraoerskovia</taxon>
    </lineage>
</organism>
<name>A0A1H1T589_9CELL</name>
<dbReference type="eggNOG" id="COG2304">
    <property type="taxonomic scope" value="Bacteria"/>
</dbReference>
<evidence type="ECO:0000259" key="4">
    <source>
        <dbReference type="Pfam" id="PF20597"/>
    </source>
</evidence>
<dbReference type="InterPro" id="IPR006311">
    <property type="entry name" value="TAT_signal"/>
</dbReference>
<dbReference type="AlphaFoldDB" id="A0A1H1T589"/>
<dbReference type="InterPro" id="IPR003992">
    <property type="entry name" value="Pertactin"/>
</dbReference>
<dbReference type="RefSeq" id="WP_083372301.1">
    <property type="nucleotide sequence ID" value="NZ_LT629776.1"/>
</dbReference>
<dbReference type="OrthoDB" id="4329128at2"/>
<evidence type="ECO:0000256" key="1">
    <source>
        <dbReference type="SAM" id="MobiDB-lite"/>
    </source>
</evidence>
<dbReference type="EMBL" id="LT629776">
    <property type="protein sequence ID" value="SDS55405.1"/>
    <property type="molecule type" value="Genomic_DNA"/>
</dbReference>
<proteinExistence type="predicted"/>
<keyword evidence="3" id="KW-0732">Signal</keyword>
<dbReference type="GO" id="GO:0007155">
    <property type="term" value="P:cell adhesion"/>
    <property type="evidence" value="ECO:0007669"/>
    <property type="project" value="InterPro"/>
</dbReference>
<keyword evidence="2" id="KW-0472">Membrane</keyword>
<dbReference type="Proteomes" id="UP000185663">
    <property type="component" value="Chromosome I"/>
</dbReference>
<keyword evidence="2" id="KW-0812">Transmembrane</keyword>
<dbReference type="PROSITE" id="PS51318">
    <property type="entry name" value="TAT"/>
    <property type="match status" value="1"/>
</dbReference>
<accession>A0A1H1T589</accession>
<keyword evidence="2" id="KW-1133">Transmembrane helix</keyword>
<feature type="region of interest" description="Disordered" evidence="1">
    <location>
        <begin position="343"/>
        <end position="403"/>
    </location>
</feature>
<dbReference type="PRINTS" id="PR01482">
    <property type="entry name" value="PERTACTIN"/>
</dbReference>
<evidence type="ECO:0000313" key="5">
    <source>
        <dbReference type="EMBL" id="SDS55405.1"/>
    </source>
</evidence>
<evidence type="ECO:0000256" key="3">
    <source>
        <dbReference type="SAM" id="SignalP"/>
    </source>
</evidence>
<feature type="signal peptide" evidence="3">
    <location>
        <begin position="1"/>
        <end position="33"/>
    </location>
</feature>
<dbReference type="InterPro" id="IPR026588">
    <property type="entry name" value="Choice_anch_A"/>
</dbReference>
<evidence type="ECO:0000256" key="2">
    <source>
        <dbReference type="SAM" id="Phobius"/>
    </source>
</evidence>
<feature type="transmembrane region" description="Helical" evidence="2">
    <location>
        <begin position="441"/>
        <end position="461"/>
    </location>
</feature>
<feature type="compositionally biased region" description="Low complexity" evidence="1">
    <location>
        <begin position="370"/>
        <end position="386"/>
    </location>
</feature>
<dbReference type="STRING" id="545619.SAMN04489860_1808"/>
<feature type="domain" description="Choice-of-anchor A" evidence="4">
    <location>
        <begin position="63"/>
        <end position="324"/>
    </location>
</feature>
<protein>
    <submittedName>
        <fullName evidence="5">Choice-of-anchor A domain-containing protein</fullName>
    </submittedName>
</protein>
<dbReference type="NCBIfam" id="TIGR04215">
    <property type="entry name" value="choice_anch_A"/>
    <property type="match status" value="1"/>
</dbReference>
<reference evidence="5 6" key="1">
    <citation type="submission" date="2016-10" db="EMBL/GenBank/DDBJ databases">
        <authorList>
            <person name="de Groot N.N."/>
        </authorList>
    </citation>
    <scope>NUCLEOTIDE SEQUENCE [LARGE SCALE GENOMIC DNA]</scope>
    <source>
        <strain evidence="5 6">DSM 22126</strain>
    </source>
</reference>
<keyword evidence="6" id="KW-1185">Reference proteome</keyword>
<sequence>MPRPVSRRLSSTAALTAAGTLALVSLAAPMAHATPTGATACTNELLPGITQDDPQFTDDGVAVFVGGDYVALKSAAESEGQLFVGGTTTVDAGLFNIGRAGGGSQITPVGGSDVLVSGGAVTVKDGSTIDVNHGVTGGGNVVSRSSITGNLQLNGGISSEKDNAAAAAVATTEATLADVSARLGSLSANGELGTAGGFPALMGDGTGDTQVFDLTAEQAAGLDAVTFVDVGRSAPIVINVSGTDATLDSVHTAAGSVADRIDTWTELGAWAPRIIWNFPDATSLELRGGSQLVGSILAPHADTTQTTNTNGRLWIGGDLEFGASGSGLEHHNYPWIGAGELGCEPVTPQIPETDPEKPGPTVPTDAPSSTPTDAPSEEPAAPATEKPATEEPGDEPADGTVVPEATETPTTEVLGTSIPSPAEAAVAETDEDTLAVTGATVGWMASVAALLTAAGVTLLILRRRQA</sequence>
<evidence type="ECO:0000313" key="6">
    <source>
        <dbReference type="Proteomes" id="UP000185663"/>
    </source>
</evidence>
<gene>
    <name evidence="5" type="ORF">SAMN04489860_1808</name>
</gene>
<dbReference type="Pfam" id="PF20597">
    <property type="entry name" value="pAdhesive_15"/>
    <property type="match status" value="1"/>
</dbReference>